<keyword evidence="3 8" id="KW-0378">Hydrolase</keyword>
<dbReference type="EMBL" id="QCZG01000012">
    <property type="protein sequence ID" value="PWA12126.1"/>
    <property type="molecule type" value="Genomic_DNA"/>
</dbReference>
<evidence type="ECO:0000256" key="4">
    <source>
        <dbReference type="ARBA" id="ARBA00022884"/>
    </source>
</evidence>
<comment type="function">
    <text evidence="8">Hydrolyzes ribosome-free peptidyl-tRNAs (with 1 or more amino acids incorporated), which drop off the ribosome during protein synthesis, or as a result of ribosome stalling.</text>
</comment>
<dbReference type="PROSITE" id="PS01195">
    <property type="entry name" value="PEPT_TRNA_HYDROL_1"/>
    <property type="match status" value="1"/>
</dbReference>
<comment type="subunit">
    <text evidence="8">Monomer.</text>
</comment>
<protein>
    <recommendedName>
        <fullName evidence="7 8">Peptidyl-tRNA hydrolase</fullName>
        <shortName evidence="8">Pth</shortName>
        <ecNumber evidence="1 8">3.1.1.29</ecNumber>
    </recommendedName>
</protein>
<evidence type="ECO:0000256" key="2">
    <source>
        <dbReference type="ARBA" id="ARBA00022555"/>
    </source>
</evidence>
<feature type="binding site" evidence="8">
    <location>
        <position position="112"/>
    </location>
    <ligand>
        <name>tRNA</name>
        <dbReference type="ChEBI" id="CHEBI:17843"/>
    </ligand>
</feature>
<dbReference type="InterPro" id="IPR018171">
    <property type="entry name" value="Pept_tRNA_hydro_CS"/>
</dbReference>
<dbReference type="PANTHER" id="PTHR17224">
    <property type="entry name" value="PEPTIDYL-TRNA HYDROLASE"/>
    <property type="match status" value="1"/>
</dbReference>
<keyword evidence="8" id="KW-0963">Cytoplasm</keyword>
<keyword evidence="4 8" id="KW-0694">RNA-binding</keyword>
<keyword evidence="2 8" id="KW-0820">tRNA-binding</keyword>
<dbReference type="GO" id="GO:0006515">
    <property type="term" value="P:protein quality control for misfolded or incompletely synthesized proteins"/>
    <property type="evidence" value="ECO:0007669"/>
    <property type="project" value="UniProtKB-UniRule"/>
</dbReference>
<proteinExistence type="inferred from homology"/>
<dbReference type="HAMAP" id="MF_00083">
    <property type="entry name" value="Pept_tRNA_hydro_bact"/>
    <property type="match status" value="1"/>
</dbReference>
<dbReference type="PROSITE" id="PS01196">
    <property type="entry name" value="PEPT_TRNA_HYDROL_2"/>
    <property type="match status" value="1"/>
</dbReference>
<feature type="binding site" evidence="8">
    <location>
        <position position="64"/>
    </location>
    <ligand>
        <name>tRNA</name>
        <dbReference type="ChEBI" id="CHEBI:17843"/>
    </ligand>
</feature>
<dbReference type="RefSeq" id="WP_116554318.1">
    <property type="nucleotide sequence ID" value="NZ_QCZG01000012.1"/>
</dbReference>
<evidence type="ECO:0000256" key="5">
    <source>
        <dbReference type="ARBA" id="ARBA00038063"/>
    </source>
</evidence>
<dbReference type="InterPro" id="IPR001328">
    <property type="entry name" value="Pept_tRNA_hydro"/>
</dbReference>
<dbReference type="GO" id="GO:0005737">
    <property type="term" value="C:cytoplasm"/>
    <property type="evidence" value="ECO:0007669"/>
    <property type="project" value="UniProtKB-SubCell"/>
</dbReference>
<dbReference type="SUPFAM" id="SSF53178">
    <property type="entry name" value="Peptidyl-tRNA hydrolase-like"/>
    <property type="match status" value="1"/>
</dbReference>
<evidence type="ECO:0000256" key="6">
    <source>
        <dbReference type="ARBA" id="ARBA00048707"/>
    </source>
</evidence>
<accession>A0A2U1K3N2</accession>
<name>A0A2U1K3N2_9BACI</name>
<sequence length="186" mass="21047">MKLIVGLGNPGKKYEQTRHNVGFMAIDHLSKKLSLEFDKNKFQAVYGTKMIDGEKIMLCKPLTYMNLSGEAVRPLLDYYGMELEDLLVIYDDLDLAPGKLRLRQKGSAGGHNGIKSIIKHVGTEQFKRIRIGIGRPDPRMDVIDYVLARFSKDEQPLIDEAIARTAQACEKWARSPFSQVMNEFNG</sequence>
<dbReference type="OrthoDB" id="9800507at2"/>
<feature type="site" description="Discriminates between blocked and unblocked aminoacyl-tRNA" evidence="8">
    <location>
        <position position="9"/>
    </location>
</feature>
<organism evidence="11 12">
    <name type="scientific">Pueribacillus theae</name>
    <dbReference type="NCBI Taxonomy" id="2171751"/>
    <lineage>
        <taxon>Bacteria</taxon>
        <taxon>Bacillati</taxon>
        <taxon>Bacillota</taxon>
        <taxon>Bacilli</taxon>
        <taxon>Bacillales</taxon>
        <taxon>Bacillaceae</taxon>
        <taxon>Pueribacillus</taxon>
    </lineage>
</organism>
<gene>
    <name evidence="8" type="primary">pth</name>
    <name evidence="11" type="ORF">DCC39_07720</name>
</gene>
<dbReference type="NCBIfam" id="TIGR00447">
    <property type="entry name" value="pth"/>
    <property type="match status" value="1"/>
</dbReference>
<dbReference type="InterPro" id="IPR036416">
    <property type="entry name" value="Pept_tRNA_hydro_sf"/>
</dbReference>
<dbReference type="EC" id="3.1.1.29" evidence="1 8"/>
<dbReference type="GO" id="GO:0000049">
    <property type="term" value="F:tRNA binding"/>
    <property type="evidence" value="ECO:0007669"/>
    <property type="project" value="UniProtKB-UniRule"/>
</dbReference>
<evidence type="ECO:0000313" key="11">
    <source>
        <dbReference type="EMBL" id="PWA12126.1"/>
    </source>
</evidence>
<comment type="similarity">
    <text evidence="5 8 10">Belongs to the PTH family.</text>
</comment>
<feature type="site" description="Stabilizes the basic form of H active site to accept a proton" evidence="8">
    <location>
        <position position="91"/>
    </location>
</feature>
<evidence type="ECO:0000256" key="3">
    <source>
        <dbReference type="ARBA" id="ARBA00022801"/>
    </source>
</evidence>
<dbReference type="Gene3D" id="3.40.50.1470">
    <property type="entry name" value="Peptidyl-tRNA hydrolase"/>
    <property type="match status" value="1"/>
</dbReference>
<comment type="function">
    <text evidence="8">Catalyzes the release of premature peptidyl moieties from peptidyl-tRNA molecules trapped in stalled 50S ribosomal subunits, and thus maintains levels of free tRNAs and 50S ribosomes.</text>
</comment>
<evidence type="ECO:0000256" key="10">
    <source>
        <dbReference type="RuleBase" id="RU004320"/>
    </source>
</evidence>
<evidence type="ECO:0000313" key="12">
    <source>
        <dbReference type="Proteomes" id="UP000245998"/>
    </source>
</evidence>
<evidence type="ECO:0000256" key="8">
    <source>
        <dbReference type="HAMAP-Rule" id="MF_00083"/>
    </source>
</evidence>
<dbReference type="PANTHER" id="PTHR17224:SF1">
    <property type="entry name" value="PEPTIDYL-TRNA HYDROLASE"/>
    <property type="match status" value="1"/>
</dbReference>
<keyword evidence="12" id="KW-1185">Reference proteome</keyword>
<feature type="binding site" evidence="8">
    <location>
        <position position="66"/>
    </location>
    <ligand>
        <name>tRNA</name>
        <dbReference type="ChEBI" id="CHEBI:17843"/>
    </ligand>
</feature>
<evidence type="ECO:0000256" key="1">
    <source>
        <dbReference type="ARBA" id="ARBA00013260"/>
    </source>
</evidence>
<dbReference type="Proteomes" id="UP000245998">
    <property type="component" value="Unassembled WGS sequence"/>
</dbReference>
<dbReference type="GO" id="GO:0004045">
    <property type="term" value="F:peptidyl-tRNA hydrolase activity"/>
    <property type="evidence" value="ECO:0007669"/>
    <property type="project" value="UniProtKB-UniRule"/>
</dbReference>
<dbReference type="AlphaFoldDB" id="A0A2U1K3N2"/>
<dbReference type="FunFam" id="3.40.50.1470:FF:000001">
    <property type="entry name" value="Peptidyl-tRNA hydrolase"/>
    <property type="match status" value="1"/>
</dbReference>
<feature type="binding site" evidence="8">
    <location>
        <position position="14"/>
    </location>
    <ligand>
        <name>tRNA</name>
        <dbReference type="ChEBI" id="CHEBI:17843"/>
    </ligand>
</feature>
<comment type="subcellular location">
    <subcellularLocation>
        <location evidence="8">Cytoplasm</location>
    </subcellularLocation>
</comment>
<comment type="catalytic activity">
    <reaction evidence="6 8 9">
        <text>an N-acyl-L-alpha-aminoacyl-tRNA + H2O = an N-acyl-L-amino acid + a tRNA + H(+)</text>
        <dbReference type="Rhea" id="RHEA:54448"/>
        <dbReference type="Rhea" id="RHEA-COMP:10123"/>
        <dbReference type="Rhea" id="RHEA-COMP:13883"/>
        <dbReference type="ChEBI" id="CHEBI:15377"/>
        <dbReference type="ChEBI" id="CHEBI:15378"/>
        <dbReference type="ChEBI" id="CHEBI:59874"/>
        <dbReference type="ChEBI" id="CHEBI:78442"/>
        <dbReference type="ChEBI" id="CHEBI:138191"/>
        <dbReference type="EC" id="3.1.1.29"/>
    </reaction>
</comment>
<dbReference type="Pfam" id="PF01195">
    <property type="entry name" value="Pept_tRNA_hydro"/>
    <property type="match status" value="1"/>
</dbReference>
<dbReference type="GO" id="GO:0072344">
    <property type="term" value="P:rescue of stalled ribosome"/>
    <property type="evidence" value="ECO:0007669"/>
    <property type="project" value="UniProtKB-UniRule"/>
</dbReference>
<evidence type="ECO:0000256" key="7">
    <source>
        <dbReference type="ARBA" id="ARBA00050038"/>
    </source>
</evidence>
<comment type="caution">
    <text evidence="11">The sequence shown here is derived from an EMBL/GenBank/DDBJ whole genome shotgun (WGS) entry which is preliminary data.</text>
</comment>
<dbReference type="CDD" id="cd00462">
    <property type="entry name" value="PTH"/>
    <property type="match status" value="1"/>
</dbReference>
<evidence type="ECO:0000256" key="9">
    <source>
        <dbReference type="RuleBase" id="RU000673"/>
    </source>
</evidence>
<reference evidence="11 12" key="1">
    <citation type="submission" date="2018-04" db="EMBL/GenBank/DDBJ databases">
        <title>Camelliibacillus theae gen. nov., sp. nov., isolated from Pu'er tea.</title>
        <authorList>
            <person name="Niu L."/>
        </authorList>
    </citation>
    <scope>NUCLEOTIDE SEQUENCE [LARGE SCALE GENOMIC DNA]</scope>
    <source>
        <strain evidence="11 12">T8</strain>
    </source>
</reference>
<feature type="active site" description="Proton acceptor" evidence="8">
    <location>
        <position position="19"/>
    </location>
</feature>